<dbReference type="Gene3D" id="2.160.20.10">
    <property type="entry name" value="Single-stranded right-handed beta-helix, Pectin lyase-like"/>
    <property type="match status" value="1"/>
</dbReference>
<gene>
    <name evidence="1" type="ORF">F2B50_03820</name>
    <name evidence="2" type="ORF">FPF71_03820</name>
</gene>
<name>A0A5M7BEH1_9FLAO</name>
<evidence type="ECO:0000313" key="4">
    <source>
        <dbReference type="Proteomes" id="UP000322315"/>
    </source>
</evidence>
<comment type="caution">
    <text evidence="1">The sequence shown here is derived from an EMBL/GenBank/DDBJ whole genome shotgun (WGS) entry which is preliminary data.</text>
</comment>
<dbReference type="Proteomes" id="UP000315145">
    <property type="component" value="Unassembled WGS sequence"/>
</dbReference>
<evidence type="ECO:0000313" key="3">
    <source>
        <dbReference type="Proteomes" id="UP000315145"/>
    </source>
</evidence>
<organism evidence="1 4">
    <name type="scientific">Algibacter amylolyticus</name>
    <dbReference type="NCBI Taxonomy" id="1608400"/>
    <lineage>
        <taxon>Bacteria</taxon>
        <taxon>Pseudomonadati</taxon>
        <taxon>Bacteroidota</taxon>
        <taxon>Flavobacteriia</taxon>
        <taxon>Flavobacteriales</taxon>
        <taxon>Flavobacteriaceae</taxon>
        <taxon>Algibacter</taxon>
    </lineage>
</organism>
<evidence type="ECO:0000313" key="2">
    <source>
        <dbReference type="EMBL" id="TSJ82221.1"/>
    </source>
</evidence>
<dbReference type="EMBL" id="VMBF01000001">
    <property type="protein sequence ID" value="TSJ82221.1"/>
    <property type="molecule type" value="Genomic_DNA"/>
</dbReference>
<dbReference type="InterPro" id="IPR012334">
    <property type="entry name" value="Pectin_lyas_fold"/>
</dbReference>
<dbReference type="RefSeq" id="WP_144115312.1">
    <property type="nucleotide sequence ID" value="NZ_JACHGE010000001.1"/>
</dbReference>
<keyword evidence="3" id="KW-1185">Reference proteome</keyword>
<dbReference type="Proteomes" id="UP000322315">
    <property type="component" value="Unassembled WGS sequence"/>
</dbReference>
<dbReference type="AlphaFoldDB" id="A0A5M7BEH1"/>
<reference evidence="2 3" key="2">
    <citation type="submission" date="2019-07" db="EMBL/GenBank/DDBJ databases">
        <title>Algibacter marinivivus sp. nov., isolated from the surface of a marine red alga.</title>
        <authorList>
            <person name="Zhong X."/>
            <person name="Xu W."/>
            <person name="Zhang Y."/>
            <person name="Zhang Q."/>
            <person name="Du Z."/>
        </authorList>
    </citation>
    <scope>NUCLEOTIDE SEQUENCE [LARGE SCALE GENOMIC DNA]</scope>
    <source>
        <strain evidence="2 3">RU-4-M-4</strain>
    </source>
</reference>
<proteinExistence type="predicted"/>
<accession>A0A5M7BEH1</accession>
<dbReference type="EMBL" id="VWRS01000001">
    <property type="protein sequence ID" value="KAA5827976.1"/>
    <property type="molecule type" value="Genomic_DNA"/>
</dbReference>
<reference evidence="1" key="3">
    <citation type="submission" date="2019-09" db="EMBL/GenBank/DDBJ databases">
        <authorList>
            <person name="Zhang D.-C."/>
        </authorList>
    </citation>
    <scope>NUCLEOTIDE SEQUENCE</scope>
    <source>
        <strain evidence="1">RU-4-M-4</strain>
    </source>
</reference>
<sequence>MRYLEISTQILNRLASFKILCLLGVFVFCFGCKGHIGNNTAVTIKKKWTWETIQQIVDGFEVSKFQDNSLNYDAISNNPDAFKKAIQNCFVSGRGRVDVSSGKLYTGLINLKSKVNFHIFFGKCFENSIC</sequence>
<evidence type="ECO:0000313" key="1">
    <source>
        <dbReference type="EMBL" id="KAA5827976.1"/>
    </source>
</evidence>
<reference evidence="1 4" key="1">
    <citation type="journal article" date="2015" name="Int. J. Syst. Evol. Microbiol.">
        <title>Algibacter amylolyticus sp. nov., isolated from intertidal sediment.</title>
        <authorList>
            <person name="Zhang D.C."/>
            <person name="Wu J."/>
            <person name="Neuner K."/>
            <person name="Yao J."/>
            <person name="Margesin R."/>
        </authorList>
    </citation>
    <scope>NUCLEOTIDE SEQUENCE [LARGE SCALE GENOMIC DNA]</scope>
    <source>
        <strain evidence="1 4">RU-4-M-4</strain>
    </source>
</reference>
<protein>
    <submittedName>
        <fullName evidence="1">Uncharacterized protein</fullName>
    </submittedName>
</protein>